<dbReference type="CDD" id="cd00487">
    <property type="entry name" value="Pep_deformylase"/>
    <property type="match status" value="1"/>
</dbReference>
<comment type="caution">
    <text evidence="3">The sequence shown here is derived from an EMBL/GenBank/DDBJ whole genome shotgun (WGS) entry which is preliminary data.</text>
</comment>
<dbReference type="PANTHER" id="PTHR10458:SF22">
    <property type="entry name" value="PEPTIDE DEFORMYLASE"/>
    <property type="match status" value="1"/>
</dbReference>
<dbReference type="InterPro" id="IPR023635">
    <property type="entry name" value="Peptide_deformylase"/>
</dbReference>
<dbReference type="GO" id="GO:0042586">
    <property type="term" value="F:peptide deformylase activity"/>
    <property type="evidence" value="ECO:0007669"/>
    <property type="project" value="UniProtKB-UniRule"/>
</dbReference>
<feature type="binding site" evidence="2">
    <location>
        <position position="134"/>
    </location>
    <ligand>
        <name>Fe cation</name>
        <dbReference type="ChEBI" id="CHEBI:24875"/>
    </ligand>
</feature>
<comment type="cofactor">
    <cofactor evidence="2">
        <name>Fe(2+)</name>
        <dbReference type="ChEBI" id="CHEBI:29033"/>
    </cofactor>
    <text evidence="2">Binds 1 Fe(2+) ion.</text>
</comment>
<dbReference type="AlphaFoldDB" id="A0A965GBF9"/>
<dbReference type="PANTHER" id="PTHR10458">
    <property type="entry name" value="PEPTIDE DEFORMYLASE"/>
    <property type="match status" value="1"/>
</dbReference>
<comment type="function">
    <text evidence="2">Removes the formyl group from the N-terminal Met of newly synthesized proteins. Requires at least a dipeptide for an efficient rate of reaction. N-terminal L-methionine is a prerequisite for activity but the enzyme has broad specificity at other positions.</text>
</comment>
<dbReference type="SUPFAM" id="SSF56420">
    <property type="entry name" value="Peptide deformylase"/>
    <property type="match status" value="1"/>
</dbReference>
<dbReference type="EC" id="3.5.1.88" evidence="2"/>
<keyword evidence="2" id="KW-0648">Protein biosynthesis</keyword>
<evidence type="ECO:0000313" key="3">
    <source>
        <dbReference type="EMBL" id="NBR93376.1"/>
    </source>
</evidence>
<feature type="active site" evidence="2">
    <location>
        <position position="131"/>
    </location>
</feature>
<keyword evidence="2" id="KW-0479">Metal-binding</keyword>
<dbReference type="HAMAP" id="MF_00163">
    <property type="entry name" value="Pep_deformylase"/>
    <property type="match status" value="1"/>
</dbReference>
<comment type="catalytic activity">
    <reaction evidence="2">
        <text>N-terminal N-formyl-L-methionyl-[peptide] + H2O = N-terminal L-methionyl-[peptide] + formate</text>
        <dbReference type="Rhea" id="RHEA:24420"/>
        <dbReference type="Rhea" id="RHEA-COMP:10639"/>
        <dbReference type="Rhea" id="RHEA-COMP:10640"/>
        <dbReference type="ChEBI" id="CHEBI:15377"/>
        <dbReference type="ChEBI" id="CHEBI:15740"/>
        <dbReference type="ChEBI" id="CHEBI:49298"/>
        <dbReference type="ChEBI" id="CHEBI:64731"/>
        <dbReference type="EC" id="3.5.1.88"/>
    </reaction>
</comment>
<gene>
    <name evidence="2 3" type="primary">def</name>
    <name evidence="3" type="ORF">EBT44_00700</name>
</gene>
<organism evidence="3 4">
    <name type="scientific">Candidatus Fonsibacter lacus</name>
    <dbReference type="NCBI Taxonomy" id="2576439"/>
    <lineage>
        <taxon>Bacteria</taxon>
        <taxon>Pseudomonadati</taxon>
        <taxon>Pseudomonadota</taxon>
        <taxon>Alphaproteobacteria</taxon>
        <taxon>Candidatus Pelagibacterales</taxon>
        <taxon>Candidatus Pelagibacterales incertae sedis</taxon>
        <taxon>Candidatus Fonsibacter</taxon>
    </lineage>
</organism>
<protein>
    <recommendedName>
        <fullName evidence="2">Peptide deformylase</fullName>
        <shortName evidence="2">PDF</shortName>
        <ecNumber evidence="2">3.5.1.88</ecNumber>
    </recommendedName>
    <alternativeName>
        <fullName evidence="2">Polypeptide deformylase</fullName>
    </alternativeName>
</protein>
<dbReference type="PIRSF" id="PIRSF004749">
    <property type="entry name" value="Pep_def"/>
    <property type="match status" value="1"/>
</dbReference>
<sequence>MAIQPIRLFGDPILATRATEVDAFDKEIKKLVADLTDTMLDAPGSGLAAPQIGVSLRVFTWAIDDEVGHLINPILSLGEIEQEGDEGCLSIPGLTYNCTRAFRVVAKGFNMHGDPVELIGEELLARIFQHETDHLNGILFVDRLDKETRKKALHDIKESEWFGISAPEIRLSPHDTRGFGF</sequence>
<dbReference type="Gene3D" id="3.90.45.10">
    <property type="entry name" value="Peptide deformylase"/>
    <property type="match status" value="1"/>
</dbReference>
<proteinExistence type="inferred from homology"/>
<dbReference type="InterPro" id="IPR036821">
    <property type="entry name" value="Peptide_deformylase_sf"/>
</dbReference>
<dbReference type="Proteomes" id="UP000740727">
    <property type="component" value="Unassembled WGS sequence"/>
</dbReference>
<evidence type="ECO:0000256" key="1">
    <source>
        <dbReference type="ARBA" id="ARBA00010759"/>
    </source>
</evidence>
<dbReference type="NCBIfam" id="NF001159">
    <property type="entry name" value="PRK00150.1-3"/>
    <property type="match status" value="1"/>
</dbReference>
<evidence type="ECO:0000313" key="4">
    <source>
        <dbReference type="Proteomes" id="UP000740727"/>
    </source>
</evidence>
<dbReference type="GO" id="GO:0046872">
    <property type="term" value="F:metal ion binding"/>
    <property type="evidence" value="ECO:0007669"/>
    <property type="project" value="UniProtKB-KW"/>
</dbReference>
<dbReference type="PRINTS" id="PR01576">
    <property type="entry name" value="PDEFORMYLASE"/>
</dbReference>
<dbReference type="GO" id="GO:0006412">
    <property type="term" value="P:translation"/>
    <property type="evidence" value="ECO:0007669"/>
    <property type="project" value="UniProtKB-UniRule"/>
</dbReference>
<evidence type="ECO:0000256" key="2">
    <source>
        <dbReference type="HAMAP-Rule" id="MF_00163"/>
    </source>
</evidence>
<feature type="binding site" evidence="2">
    <location>
        <position position="88"/>
    </location>
    <ligand>
        <name>Fe cation</name>
        <dbReference type="ChEBI" id="CHEBI:24875"/>
    </ligand>
</feature>
<dbReference type="NCBIfam" id="TIGR00079">
    <property type="entry name" value="pept_deformyl"/>
    <property type="match status" value="1"/>
</dbReference>
<keyword evidence="2 3" id="KW-0378">Hydrolase</keyword>
<feature type="binding site" evidence="2">
    <location>
        <position position="130"/>
    </location>
    <ligand>
        <name>Fe cation</name>
        <dbReference type="ChEBI" id="CHEBI:24875"/>
    </ligand>
</feature>
<dbReference type="EMBL" id="RFXN01000003">
    <property type="protein sequence ID" value="NBR93376.1"/>
    <property type="molecule type" value="Genomic_DNA"/>
</dbReference>
<accession>A0A965GBF9</accession>
<keyword evidence="2" id="KW-0408">Iron</keyword>
<name>A0A965GBF9_9PROT</name>
<dbReference type="Pfam" id="PF01327">
    <property type="entry name" value="Pep_deformylase"/>
    <property type="match status" value="1"/>
</dbReference>
<reference evidence="3" key="1">
    <citation type="submission" date="2018-10" db="EMBL/GenBank/DDBJ databases">
        <title>Iterative Subtractive Binning of Freshwater Chronoseries Metagenomes Recovers Nearly Complete Genomes from over Four Hundred Novel Species.</title>
        <authorList>
            <person name="Rodriguez-R L.M."/>
            <person name="Tsementzi D."/>
            <person name="Luo C."/>
            <person name="Konstantinidis K.T."/>
        </authorList>
    </citation>
    <scope>NUCLEOTIDE SEQUENCE</scope>
    <source>
        <strain evidence="3">WB5_2A_028</strain>
    </source>
</reference>
<comment type="similarity">
    <text evidence="1 2">Belongs to the polypeptide deformylase family.</text>
</comment>